<dbReference type="PANTHER" id="PTHR11953">
    <property type="entry name" value="EXOSOME COMPLEX COMPONENT"/>
    <property type="match status" value="1"/>
</dbReference>
<dbReference type="InterPro" id="IPR020568">
    <property type="entry name" value="Ribosomal_Su5_D2-typ_SF"/>
</dbReference>
<keyword evidence="4" id="KW-0378">Hydrolase</keyword>
<organism evidence="4 5">
    <name type="scientific">Theileria orientalis</name>
    <dbReference type="NCBI Taxonomy" id="68886"/>
    <lineage>
        <taxon>Eukaryota</taxon>
        <taxon>Sar</taxon>
        <taxon>Alveolata</taxon>
        <taxon>Apicomplexa</taxon>
        <taxon>Aconoidasida</taxon>
        <taxon>Piroplasmida</taxon>
        <taxon>Theileriidae</taxon>
        <taxon>Theileria</taxon>
    </lineage>
</organism>
<dbReference type="InterPro" id="IPR027408">
    <property type="entry name" value="PNPase/RNase_PH_dom_sf"/>
</dbReference>
<dbReference type="GO" id="GO:0016075">
    <property type="term" value="P:rRNA catabolic process"/>
    <property type="evidence" value="ECO:0007669"/>
    <property type="project" value="TreeGrafter"/>
</dbReference>
<keyword evidence="4" id="KW-0269">Exonuclease</keyword>
<dbReference type="InterPro" id="IPR036345">
    <property type="entry name" value="ExoRNase_PH_dom2_sf"/>
</dbReference>
<dbReference type="GO" id="GO:0071051">
    <property type="term" value="P:poly(A)-dependent snoRNA 3'-end processing"/>
    <property type="evidence" value="ECO:0007669"/>
    <property type="project" value="TreeGrafter"/>
</dbReference>
<dbReference type="Pfam" id="PF03725">
    <property type="entry name" value="RNase_PH_C"/>
    <property type="match status" value="1"/>
</dbReference>
<feature type="domain" description="Exoribonuclease phosphorolytic" evidence="3">
    <location>
        <begin position="160"/>
        <end position="224"/>
    </location>
</feature>
<evidence type="ECO:0000259" key="3">
    <source>
        <dbReference type="Pfam" id="PF03725"/>
    </source>
</evidence>
<dbReference type="Pfam" id="PF01138">
    <property type="entry name" value="RNase_PH"/>
    <property type="match status" value="1"/>
</dbReference>
<name>A0A976M3U9_THEOR</name>
<dbReference type="GO" id="GO:0000177">
    <property type="term" value="C:cytoplasmic exosome (RNase complex)"/>
    <property type="evidence" value="ECO:0007669"/>
    <property type="project" value="TreeGrafter"/>
</dbReference>
<evidence type="ECO:0000313" key="5">
    <source>
        <dbReference type="Proteomes" id="UP000244803"/>
    </source>
</evidence>
<feature type="domain" description="Exoribonuclease phosphorolytic" evidence="2">
    <location>
        <begin position="40"/>
        <end position="156"/>
    </location>
</feature>
<dbReference type="EMBL" id="CP056065">
    <property type="protein sequence ID" value="UKJ87867.2"/>
    <property type="molecule type" value="Genomic_DNA"/>
</dbReference>
<dbReference type="GO" id="GO:0000176">
    <property type="term" value="C:nuclear exosome (RNase complex)"/>
    <property type="evidence" value="ECO:0007669"/>
    <property type="project" value="TreeGrafter"/>
</dbReference>
<protein>
    <submittedName>
        <fullName evidence="4">Exosome complex exonuclease rrp41</fullName>
    </submittedName>
</protein>
<dbReference type="GO" id="GO:0005730">
    <property type="term" value="C:nucleolus"/>
    <property type="evidence" value="ECO:0007669"/>
    <property type="project" value="TreeGrafter"/>
</dbReference>
<dbReference type="Gene3D" id="3.30.230.70">
    <property type="entry name" value="GHMP Kinase, N-terminal domain"/>
    <property type="match status" value="1"/>
</dbReference>
<dbReference type="Proteomes" id="UP000244803">
    <property type="component" value="Chromosome 1"/>
</dbReference>
<evidence type="ECO:0000256" key="1">
    <source>
        <dbReference type="ARBA" id="ARBA00006678"/>
    </source>
</evidence>
<dbReference type="SUPFAM" id="SSF54211">
    <property type="entry name" value="Ribosomal protein S5 domain 2-like"/>
    <property type="match status" value="1"/>
</dbReference>
<dbReference type="InterPro" id="IPR050080">
    <property type="entry name" value="RNase_PH"/>
</dbReference>
<gene>
    <name evidence="4" type="ORF">MACJ_000307</name>
</gene>
<dbReference type="OrthoDB" id="27298at2759"/>
<dbReference type="AlphaFoldDB" id="A0A976M3U9"/>
<dbReference type="InterPro" id="IPR001247">
    <property type="entry name" value="ExoRNase_PH_dom1"/>
</dbReference>
<evidence type="ECO:0000313" key="4">
    <source>
        <dbReference type="EMBL" id="UKJ87867.2"/>
    </source>
</evidence>
<dbReference type="SUPFAM" id="SSF55666">
    <property type="entry name" value="Ribonuclease PH domain 2-like"/>
    <property type="match status" value="1"/>
</dbReference>
<dbReference type="GO" id="GO:0034475">
    <property type="term" value="P:U4 snRNA 3'-end processing"/>
    <property type="evidence" value="ECO:0007669"/>
    <property type="project" value="TreeGrafter"/>
</dbReference>
<keyword evidence="4" id="KW-0540">Nuclease</keyword>
<reference evidence="4" key="1">
    <citation type="submission" date="2022-07" db="EMBL/GenBank/DDBJ databases">
        <title>Evaluation of T. orientalis genome assembly methods using nanopore sequencing and analysis of variation between genomes.</title>
        <authorList>
            <person name="Yam J."/>
            <person name="Micallef M.L."/>
            <person name="Liu M."/>
            <person name="Djordjevic S.P."/>
            <person name="Bogema D.R."/>
            <person name="Jenkins C."/>
        </authorList>
    </citation>
    <scope>NUCLEOTIDE SEQUENCE</scope>
    <source>
        <strain evidence="4">Fish Creek</strain>
    </source>
</reference>
<dbReference type="GO" id="GO:0003723">
    <property type="term" value="F:RNA binding"/>
    <property type="evidence" value="ECO:0007669"/>
    <property type="project" value="TreeGrafter"/>
</dbReference>
<sequence>MSKIEYFSLEGLRLDGRRKDEVRNTKLYCGSDCSVDFLDYDGVSELIHGLNKVQVLVKGPQEDPRSSKNSYGIAEEKVDIRCEIVIATEKKVKNSQNERIIKDLSLSVKSTYEEMIISHYYKGCSLNVFVNIIELDGSIKSTVLNAVGVALVDAGVAIKDLVSSSTVINLDSIILTDPNQMELNASTAVLCVAVESSTDKIIYMDYKSKIHLEEINQMVQAAFAASKKFTDYSREVLRNYSKKAVTLNQNIHSK</sequence>
<dbReference type="InterPro" id="IPR015847">
    <property type="entry name" value="ExoRNase_PH_dom2"/>
</dbReference>
<dbReference type="GO" id="GO:0004527">
    <property type="term" value="F:exonuclease activity"/>
    <property type="evidence" value="ECO:0007669"/>
    <property type="project" value="UniProtKB-KW"/>
</dbReference>
<accession>A0A976M3U9</accession>
<dbReference type="GO" id="GO:0071028">
    <property type="term" value="P:nuclear mRNA surveillance"/>
    <property type="evidence" value="ECO:0007669"/>
    <property type="project" value="TreeGrafter"/>
</dbReference>
<comment type="similarity">
    <text evidence="1">Belongs to the RNase PH family.</text>
</comment>
<evidence type="ECO:0000259" key="2">
    <source>
        <dbReference type="Pfam" id="PF01138"/>
    </source>
</evidence>
<proteinExistence type="inferred from homology"/>
<dbReference type="PANTHER" id="PTHR11953:SF0">
    <property type="entry name" value="EXOSOME COMPLEX COMPONENT RRP41"/>
    <property type="match status" value="1"/>
</dbReference>